<dbReference type="Proteomes" id="UP001203069">
    <property type="component" value="Unassembled WGS sequence"/>
</dbReference>
<evidence type="ECO:0000313" key="1">
    <source>
        <dbReference type="EMBL" id="MCL2894756.1"/>
    </source>
</evidence>
<organism evidence="1 2">
    <name type="scientific">Brenneria tiliae</name>
    <dbReference type="NCBI Taxonomy" id="2914984"/>
    <lineage>
        <taxon>Bacteria</taxon>
        <taxon>Pseudomonadati</taxon>
        <taxon>Pseudomonadota</taxon>
        <taxon>Gammaproteobacteria</taxon>
        <taxon>Enterobacterales</taxon>
        <taxon>Pectobacteriaceae</taxon>
        <taxon>Brenneria</taxon>
    </lineage>
</organism>
<evidence type="ECO:0000313" key="2">
    <source>
        <dbReference type="Proteomes" id="UP001203069"/>
    </source>
</evidence>
<dbReference type="RefSeq" id="WP_249245852.1">
    <property type="nucleotide sequence ID" value="NZ_JAKPBZ010000115.1"/>
</dbReference>
<name>A0ABT0MY32_9GAMM</name>
<protein>
    <submittedName>
        <fullName evidence="1">Uncharacterized protein</fullName>
    </submittedName>
</protein>
<dbReference type="EMBL" id="JAKPBZ010000115">
    <property type="protein sequence ID" value="MCL2894756.1"/>
    <property type="molecule type" value="Genomic_DNA"/>
</dbReference>
<gene>
    <name evidence="1" type="ORF">MFP26_18960</name>
</gene>
<keyword evidence="2" id="KW-1185">Reference proteome</keyword>
<sequence>MKNSDAAHRRSALAPGPLPDVASRATISLPRRQFILRVLTALLITAAAPPRIRAQTITPEKPRALDSATMQILLALAETITGVQPLRGHYARYYRHQVRHQPGYPAACRLLAGAAENAARRITGNGFVACDALARTDILGRLAPTSADEREFMERFCQETLAIFQKTDMWLQLGYRSWPGSARGLDEYRTPLPA</sequence>
<proteinExistence type="predicted"/>
<comment type="caution">
    <text evidence="1">The sequence shown here is derived from an EMBL/GenBank/DDBJ whole genome shotgun (WGS) entry which is preliminary data.</text>
</comment>
<accession>A0ABT0MY32</accession>
<reference evidence="1 2" key="1">
    <citation type="submission" date="2022-02" db="EMBL/GenBank/DDBJ databases">
        <title>Description of Brenneria tiliae sp. nov. isolated from symptomatic Tilia x moltkei and Tilia x europaea trees in the UK.</title>
        <authorList>
            <person name="Kile H."/>
        </authorList>
    </citation>
    <scope>NUCLEOTIDE SEQUENCE [LARGE SCALE GENOMIC DNA]</scope>
    <source>
        <strain evidence="1 2">MC1SB4.1</strain>
    </source>
</reference>